<dbReference type="InterPro" id="IPR011990">
    <property type="entry name" value="TPR-like_helical_dom_sf"/>
</dbReference>
<protein>
    <recommendedName>
        <fullName evidence="4">Tetratricopeptide repeat protein</fullName>
    </recommendedName>
</protein>
<gene>
    <name evidence="2" type="ORF">FEF34_01390</name>
</gene>
<dbReference type="Gene3D" id="1.25.40.10">
    <property type="entry name" value="Tetratricopeptide repeat domain"/>
    <property type="match status" value="1"/>
</dbReference>
<keyword evidence="3" id="KW-1185">Reference proteome</keyword>
<evidence type="ECO:0000313" key="3">
    <source>
        <dbReference type="Proteomes" id="UP000305921"/>
    </source>
</evidence>
<organism evidence="2 3">
    <name type="scientific">Streptomyces marianii</name>
    <dbReference type="NCBI Taxonomy" id="1817406"/>
    <lineage>
        <taxon>Bacteria</taxon>
        <taxon>Bacillati</taxon>
        <taxon>Actinomycetota</taxon>
        <taxon>Actinomycetes</taxon>
        <taxon>Kitasatosporales</taxon>
        <taxon>Streptomycetaceae</taxon>
        <taxon>Streptomyces</taxon>
    </lineage>
</organism>
<accession>A0A5R9DZ94</accession>
<feature type="region of interest" description="Disordered" evidence="1">
    <location>
        <begin position="265"/>
        <end position="292"/>
    </location>
</feature>
<evidence type="ECO:0000256" key="1">
    <source>
        <dbReference type="SAM" id="MobiDB-lite"/>
    </source>
</evidence>
<feature type="region of interest" description="Disordered" evidence="1">
    <location>
        <begin position="450"/>
        <end position="470"/>
    </location>
</feature>
<proteinExistence type="predicted"/>
<evidence type="ECO:0000313" key="2">
    <source>
        <dbReference type="EMBL" id="TLQ42085.1"/>
    </source>
</evidence>
<dbReference type="EMBL" id="VAWE01000001">
    <property type="protein sequence ID" value="TLQ42085.1"/>
    <property type="molecule type" value="Genomic_DNA"/>
</dbReference>
<feature type="compositionally biased region" description="Basic and acidic residues" evidence="1">
    <location>
        <begin position="276"/>
        <end position="292"/>
    </location>
</feature>
<dbReference type="AlphaFoldDB" id="A0A5R9DZ94"/>
<sequence>MTTILLLVLLPLFFLSTVASGLYFLVVLPNRWRLPYEESLALLDSDDRDELERADRLLGQAVNAGPRGKGLSRIRFAQAYVRAMLGTYEPARYAAAATVLDELVAADGHSAHTAYLELWVQSRLENHDRVTDLYAKRRELLDARPDSRRIAAVSHLQLAVGHWRRRETDGALHHFDRVRGLGELTERIPPEVNDLQLVKGVQAVFDGRTDEARDAFADARRRSAERGEPTVQAELGLLVCDWAEADPRQLGEWLERLMQDVERELTEVPMESDEDSATRGADKDTDADVGADARERRRTAELLRSGIALLRLIALVREWLRRPALSGAPSAADFAEFDGRVDALRAADPELGDAALVGGLVRYYFALSQPERERALAELDGGTELAKGVMLPEVLDLMERERALGGEGDAISRYLALVTEFLDDPDRSLEDRAQFRRLKAKFTRFQDAEGIEDGAVPTQPSAPDDHRRRSQALRRRIELIVYPRVRDLPDDAPAKVALRGLLADLDRASEVYAEGAEVLHGAEQKLITSTGAILLPEETE</sequence>
<dbReference type="RefSeq" id="WP_138051495.1">
    <property type="nucleotide sequence ID" value="NZ_VAWE01000001.1"/>
</dbReference>
<dbReference type="OrthoDB" id="3983958at2"/>
<evidence type="ECO:0008006" key="4">
    <source>
        <dbReference type="Google" id="ProtNLM"/>
    </source>
</evidence>
<dbReference type="Proteomes" id="UP000305921">
    <property type="component" value="Unassembled WGS sequence"/>
</dbReference>
<name>A0A5R9DZ94_9ACTN</name>
<reference evidence="2 3" key="1">
    <citation type="submission" date="2019-05" db="EMBL/GenBank/DDBJ databases">
        <title>Streptomyces marianii sp. nov., a novel marine actinomycete from southern coast of India.</title>
        <authorList>
            <person name="Iniyan A.M."/>
            <person name="Wink J."/>
            <person name="Ramprasad E."/>
            <person name="Ramana C.V."/>
            <person name="Bunk B."/>
            <person name="Sproer C."/>
            <person name="Joseph F.-J.R.S."/>
            <person name="Vincent S.G.P."/>
        </authorList>
    </citation>
    <scope>NUCLEOTIDE SEQUENCE [LARGE SCALE GENOMIC DNA]</scope>
    <source>
        <strain evidence="2 3">ICN19</strain>
    </source>
</reference>
<comment type="caution">
    <text evidence="2">The sequence shown here is derived from an EMBL/GenBank/DDBJ whole genome shotgun (WGS) entry which is preliminary data.</text>
</comment>